<keyword evidence="3" id="KW-0206">Cytoskeleton</keyword>
<dbReference type="SUPFAM" id="SSF51161">
    <property type="entry name" value="Trimeric LpxA-like enzymes"/>
    <property type="match status" value="1"/>
</dbReference>
<evidence type="ECO:0000256" key="2">
    <source>
        <dbReference type="ARBA" id="ARBA00022490"/>
    </source>
</evidence>
<dbReference type="Proteomes" id="UP000038009">
    <property type="component" value="Unassembled WGS sequence"/>
</dbReference>
<name>A0A0N1PFF8_LEPSE</name>
<proteinExistence type="inferred from homology"/>
<reference evidence="6 7" key="1">
    <citation type="journal article" date="2015" name="PLoS Pathog.">
        <title>Leptomonas seymouri: Adaptations to the Dixenous Life Cycle Analyzed by Genome Sequencing, Transcriptome Profiling and Co-infection with Leishmania donovani.</title>
        <authorList>
            <person name="Kraeva N."/>
            <person name="Butenko A."/>
            <person name="Hlavacova J."/>
            <person name="Kostygov A."/>
            <person name="Myskova J."/>
            <person name="Grybchuk D."/>
            <person name="Lestinova T."/>
            <person name="Votypka J."/>
            <person name="Volf P."/>
            <person name="Opperdoes F."/>
            <person name="Flegontov P."/>
            <person name="Lukes J."/>
            <person name="Yurchenko V."/>
        </authorList>
    </citation>
    <scope>NUCLEOTIDE SEQUENCE [LARGE SCALE GENOMIC DNA]</scope>
    <source>
        <strain evidence="6 7">ATCC 30220</strain>
    </source>
</reference>
<evidence type="ECO:0000256" key="1">
    <source>
        <dbReference type="ARBA" id="ARBA00004245"/>
    </source>
</evidence>
<evidence type="ECO:0000256" key="3">
    <source>
        <dbReference type="ARBA" id="ARBA00023212"/>
    </source>
</evidence>
<dbReference type="PANTHER" id="PTHR46126:SF1">
    <property type="entry name" value="DYNACTIN SUBUNIT 5"/>
    <property type="match status" value="1"/>
</dbReference>
<dbReference type="OMA" id="IPPFTEW"/>
<dbReference type="InterPro" id="IPR011004">
    <property type="entry name" value="Trimer_LpxA-like_sf"/>
</dbReference>
<evidence type="ECO:0000256" key="4">
    <source>
        <dbReference type="ARBA" id="ARBA00034706"/>
    </source>
</evidence>
<dbReference type="AlphaFoldDB" id="A0A0N1PFF8"/>
<comment type="caution">
    <text evidence="6">The sequence shown here is derived from an EMBL/GenBank/DDBJ whole genome shotgun (WGS) entry which is preliminary data.</text>
</comment>
<dbReference type="GO" id="GO:0005869">
    <property type="term" value="C:dynactin complex"/>
    <property type="evidence" value="ECO:0007669"/>
    <property type="project" value="TreeGrafter"/>
</dbReference>
<protein>
    <recommendedName>
        <fullName evidence="5">Dynactin subunit 5</fullName>
    </recommendedName>
</protein>
<comment type="similarity">
    <text evidence="4">Belongs to the dynactin subunits 5/6 family. Dynactin subunit 5 subfamily.</text>
</comment>
<dbReference type="Gene3D" id="2.160.10.10">
    <property type="entry name" value="Hexapeptide repeat proteins"/>
    <property type="match status" value="1"/>
</dbReference>
<dbReference type="Pfam" id="PF21711">
    <property type="entry name" value="DCTN5"/>
    <property type="match status" value="1"/>
</dbReference>
<dbReference type="PANTHER" id="PTHR46126">
    <property type="entry name" value="DYNACTIN SUBUNIT 5"/>
    <property type="match status" value="1"/>
</dbReference>
<dbReference type="OrthoDB" id="417208at2759"/>
<dbReference type="EMBL" id="LJSK01000042">
    <property type="protein sequence ID" value="KPI88720.1"/>
    <property type="molecule type" value="Genomic_DNA"/>
</dbReference>
<gene>
    <name evidence="6" type="ORF">ABL78_2180</name>
</gene>
<keyword evidence="7" id="KW-1185">Reference proteome</keyword>
<keyword evidence="2" id="KW-0963">Cytoplasm</keyword>
<sequence length="196" mass="21208">MTSGSSCPLPVMHPTTPSTVRALTTADEPNSILTTSYEDVETATRSDNNTLIAHGTILHTELASFDIGAFTIIRRGAVFRPPVCVYVNQSAAGAQPSVKIGAFVYVGPRVVCEAAEIGQLVRMDEECVVAGGARIPDGVWLRPKTYVPPDAVLAPYTMYRGIPACPVEKLNAHVFQSLHLEFLRELRALADQKMAR</sequence>
<evidence type="ECO:0000256" key="5">
    <source>
        <dbReference type="ARBA" id="ARBA00034865"/>
    </source>
</evidence>
<evidence type="ECO:0000313" key="6">
    <source>
        <dbReference type="EMBL" id="KPI88720.1"/>
    </source>
</evidence>
<evidence type="ECO:0000313" key="7">
    <source>
        <dbReference type="Proteomes" id="UP000038009"/>
    </source>
</evidence>
<comment type="subcellular location">
    <subcellularLocation>
        <location evidence="1">Cytoplasm</location>
        <location evidence="1">Cytoskeleton</location>
    </subcellularLocation>
</comment>
<accession>A0A0N1PFF8</accession>
<dbReference type="VEuPathDB" id="TriTrypDB:Lsey_0042_0270"/>
<dbReference type="InterPro" id="IPR047125">
    <property type="entry name" value="DCTN5"/>
</dbReference>
<organism evidence="6 7">
    <name type="scientific">Leptomonas seymouri</name>
    <dbReference type="NCBI Taxonomy" id="5684"/>
    <lineage>
        <taxon>Eukaryota</taxon>
        <taxon>Discoba</taxon>
        <taxon>Euglenozoa</taxon>
        <taxon>Kinetoplastea</taxon>
        <taxon>Metakinetoplastina</taxon>
        <taxon>Trypanosomatida</taxon>
        <taxon>Trypanosomatidae</taxon>
        <taxon>Leishmaniinae</taxon>
        <taxon>Leptomonas</taxon>
    </lineage>
</organism>